<dbReference type="Gene3D" id="1.20.120.1320">
    <property type="entry name" value="Aspartokinase, catalytic domain"/>
    <property type="match status" value="1"/>
</dbReference>
<evidence type="ECO:0000256" key="4">
    <source>
        <dbReference type="ARBA" id="ARBA00005056"/>
    </source>
</evidence>
<dbReference type="InterPro" id="IPR045865">
    <property type="entry name" value="ACT-like_dom_sf"/>
</dbReference>
<evidence type="ECO:0000256" key="16">
    <source>
        <dbReference type="ARBA" id="ARBA00022840"/>
    </source>
</evidence>
<dbReference type="Pfam" id="PF03447">
    <property type="entry name" value="NAD_binding_3"/>
    <property type="match status" value="1"/>
</dbReference>
<dbReference type="OrthoDB" id="9799110at2"/>
<dbReference type="NCBIfam" id="TIGR00657">
    <property type="entry name" value="asp_kinases"/>
    <property type="match status" value="1"/>
</dbReference>
<dbReference type="InterPro" id="IPR054352">
    <property type="entry name" value="ACT_Aspartokinase"/>
</dbReference>
<dbReference type="EC" id="2.7.2.4" evidence="29"/>
<name>A0A4R4E180_9BACT</name>
<dbReference type="PROSITE" id="PS51671">
    <property type="entry name" value="ACT"/>
    <property type="match status" value="1"/>
</dbReference>
<dbReference type="EC" id="1.1.1.3" evidence="29"/>
<dbReference type="GO" id="GO:0009090">
    <property type="term" value="P:homoserine biosynthetic process"/>
    <property type="evidence" value="ECO:0007669"/>
    <property type="project" value="UniProtKB-ARBA"/>
</dbReference>
<evidence type="ECO:0000256" key="12">
    <source>
        <dbReference type="ARBA" id="ARBA00022697"/>
    </source>
</evidence>
<dbReference type="UniPathway" id="UPA00050">
    <property type="reaction ID" value="UER00063"/>
</dbReference>
<dbReference type="GO" id="GO:0004072">
    <property type="term" value="F:aspartate kinase activity"/>
    <property type="evidence" value="ECO:0007669"/>
    <property type="project" value="UniProtKB-EC"/>
</dbReference>
<evidence type="ECO:0000256" key="7">
    <source>
        <dbReference type="ARBA" id="ARBA00007952"/>
    </source>
</evidence>
<dbReference type="InterPro" id="IPR018042">
    <property type="entry name" value="Aspartate_kinase_CS"/>
</dbReference>
<feature type="domain" description="ACT" evidence="28">
    <location>
        <begin position="395"/>
        <end position="470"/>
    </location>
</feature>
<dbReference type="InterPro" id="IPR049638">
    <property type="entry name" value="AK-HD"/>
</dbReference>
<proteinExistence type="inferred from homology"/>
<comment type="pathway">
    <text evidence="5">Amino-acid biosynthesis; L-methionine biosynthesis via de novo pathway; L-homoserine from L-aspartate: step 3/3.</text>
</comment>
<evidence type="ECO:0000256" key="15">
    <source>
        <dbReference type="ARBA" id="ARBA00022777"/>
    </source>
</evidence>
<dbReference type="GO" id="GO:0004412">
    <property type="term" value="F:homoserine dehydrogenase activity"/>
    <property type="evidence" value="ECO:0007669"/>
    <property type="project" value="UniProtKB-EC"/>
</dbReference>
<evidence type="ECO:0000256" key="10">
    <source>
        <dbReference type="ARBA" id="ARBA00022605"/>
    </source>
</evidence>
<dbReference type="InterPro" id="IPR019811">
    <property type="entry name" value="HDH_CS"/>
</dbReference>
<evidence type="ECO:0000256" key="9">
    <source>
        <dbReference type="ARBA" id="ARBA00011881"/>
    </source>
</evidence>
<dbReference type="PROSITE" id="PS01042">
    <property type="entry name" value="HOMOSER_DHGENASE"/>
    <property type="match status" value="1"/>
</dbReference>
<comment type="similarity">
    <text evidence="8">In the N-terminal section; belongs to the aspartokinase family.</text>
</comment>
<evidence type="ECO:0000256" key="20">
    <source>
        <dbReference type="ARBA" id="ARBA00023053"/>
    </source>
</evidence>
<evidence type="ECO:0000256" key="24">
    <source>
        <dbReference type="ARBA" id="ARBA00044938"/>
    </source>
</evidence>
<comment type="catalytic activity">
    <reaction evidence="27">
        <text>L-homoserine + NAD(+) = L-aspartate 4-semialdehyde + NADH + H(+)</text>
        <dbReference type="Rhea" id="RHEA:15757"/>
        <dbReference type="ChEBI" id="CHEBI:15378"/>
        <dbReference type="ChEBI" id="CHEBI:57476"/>
        <dbReference type="ChEBI" id="CHEBI:57540"/>
        <dbReference type="ChEBI" id="CHEBI:57945"/>
        <dbReference type="ChEBI" id="CHEBI:537519"/>
        <dbReference type="EC" id="1.1.1.3"/>
    </reaction>
    <physiologicalReaction direction="right-to-left" evidence="27">
        <dbReference type="Rhea" id="RHEA:15759"/>
    </physiologicalReaction>
</comment>
<comment type="similarity">
    <text evidence="7">In the C-terminal section; belongs to the homoserine dehydrogenase family.</text>
</comment>
<keyword evidence="15 29" id="KW-0418">Kinase</keyword>
<dbReference type="InterPro" id="IPR001342">
    <property type="entry name" value="HDH_cat"/>
</dbReference>
<keyword evidence="22" id="KW-0486">Methionine biosynthesis</keyword>
<evidence type="ECO:0000256" key="2">
    <source>
        <dbReference type="ARBA" id="ARBA00004766"/>
    </source>
</evidence>
<dbReference type="GO" id="GO:0046872">
    <property type="term" value="F:metal ion binding"/>
    <property type="evidence" value="ECO:0007669"/>
    <property type="project" value="UniProtKB-KW"/>
</dbReference>
<dbReference type="InterPro" id="IPR036291">
    <property type="entry name" value="NAD(P)-bd_dom_sf"/>
</dbReference>
<comment type="pathway">
    <text evidence="6">Amino-acid biosynthesis; L-threonine biosynthesis; L-threonine from L-aspartate: step 1/5.</text>
</comment>
<evidence type="ECO:0000256" key="18">
    <source>
        <dbReference type="ARBA" id="ARBA00023002"/>
    </source>
</evidence>
<dbReference type="CDD" id="cd04243">
    <property type="entry name" value="AAK_AK-HSDH-like"/>
    <property type="match status" value="1"/>
</dbReference>
<keyword evidence="12" id="KW-0791">Threonine biosynthesis</keyword>
<dbReference type="InterPro" id="IPR002912">
    <property type="entry name" value="ACT_dom"/>
</dbReference>
<comment type="caution">
    <text evidence="29">The sequence shown here is derived from an EMBL/GenBank/DDBJ whole genome shotgun (WGS) entry which is preliminary data.</text>
</comment>
<dbReference type="UniPathway" id="UPA00034">
    <property type="reaction ID" value="UER00015"/>
</dbReference>
<dbReference type="Proteomes" id="UP000295164">
    <property type="component" value="Unassembled WGS sequence"/>
</dbReference>
<keyword evidence="19" id="KW-0520">NAD</keyword>
<dbReference type="Gene3D" id="3.30.360.10">
    <property type="entry name" value="Dihydrodipicolinate Reductase, domain 2"/>
    <property type="match status" value="1"/>
</dbReference>
<dbReference type="PROSITE" id="PS00324">
    <property type="entry name" value="ASPARTOKINASE"/>
    <property type="match status" value="1"/>
</dbReference>
<dbReference type="FunFam" id="3.30.2130.10:FF:000001">
    <property type="entry name" value="Bifunctional aspartokinase/homoserine dehydrogenase"/>
    <property type="match status" value="1"/>
</dbReference>
<keyword evidence="14" id="KW-0547">Nucleotide-binding</keyword>
<evidence type="ECO:0000256" key="3">
    <source>
        <dbReference type="ARBA" id="ARBA00004986"/>
    </source>
</evidence>
<dbReference type="InterPro" id="IPR011147">
    <property type="entry name" value="Bifunc_Aspkin/hSer_DH"/>
</dbReference>
<dbReference type="PANTHER" id="PTHR43070:SF5">
    <property type="entry name" value="HOMOSERINE DEHYDROGENASE"/>
    <property type="match status" value="1"/>
</dbReference>
<comment type="cofactor">
    <cofactor evidence="1">
        <name>a metal cation</name>
        <dbReference type="ChEBI" id="CHEBI:25213"/>
    </cofactor>
</comment>
<dbReference type="PIRSF" id="PIRSF000727">
    <property type="entry name" value="ThrA"/>
    <property type="match status" value="1"/>
</dbReference>
<evidence type="ECO:0000259" key="28">
    <source>
        <dbReference type="PROSITE" id="PS51671"/>
    </source>
</evidence>
<keyword evidence="20" id="KW-0915">Sodium</keyword>
<evidence type="ECO:0000256" key="22">
    <source>
        <dbReference type="ARBA" id="ARBA00023167"/>
    </source>
</evidence>
<evidence type="ECO:0000256" key="13">
    <source>
        <dbReference type="ARBA" id="ARBA00022723"/>
    </source>
</evidence>
<comment type="subunit">
    <text evidence="9">Homotetramer.</text>
</comment>
<dbReference type="GO" id="GO:0050661">
    <property type="term" value="F:NADP binding"/>
    <property type="evidence" value="ECO:0007669"/>
    <property type="project" value="InterPro"/>
</dbReference>
<dbReference type="EMBL" id="SKFH01000028">
    <property type="protein sequence ID" value="TCZ68321.1"/>
    <property type="molecule type" value="Genomic_DNA"/>
</dbReference>
<keyword evidence="18 29" id="KW-0560">Oxidoreductase</keyword>
<evidence type="ECO:0000256" key="27">
    <source>
        <dbReference type="ARBA" id="ARBA00049031"/>
    </source>
</evidence>
<evidence type="ECO:0000256" key="21">
    <source>
        <dbReference type="ARBA" id="ARBA00023154"/>
    </source>
</evidence>
<dbReference type="NCBIfam" id="NF006959">
    <property type="entry name" value="PRK09436.1"/>
    <property type="match status" value="1"/>
</dbReference>
<dbReference type="GO" id="GO:0009088">
    <property type="term" value="P:threonine biosynthetic process"/>
    <property type="evidence" value="ECO:0007669"/>
    <property type="project" value="UniProtKB-UniPathway"/>
</dbReference>
<dbReference type="SUPFAM" id="SSF55021">
    <property type="entry name" value="ACT-like"/>
    <property type="match status" value="2"/>
</dbReference>
<keyword evidence="23" id="KW-0511">Multifunctional enzyme</keyword>
<keyword evidence="13" id="KW-0479">Metal-binding</keyword>
<dbReference type="CDD" id="cd04921">
    <property type="entry name" value="ACT_AKi-HSDH-ThrA-like_1"/>
    <property type="match status" value="1"/>
</dbReference>
<evidence type="ECO:0000256" key="8">
    <source>
        <dbReference type="ARBA" id="ARBA00010046"/>
    </source>
</evidence>
<dbReference type="GO" id="GO:0009089">
    <property type="term" value="P:lysine biosynthetic process via diaminopimelate"/>
    <property type="evidence" value="ECO:0007669"/>
    <property type="project" value="UniProtKB-UniPathway"/>
</dbReference>
<reference evidence="29 30" key="1">
    <citation type="submission" date="2019-03" db="EMBL/GenBank/DDBJ databases">
        <authorList>
            <person name="Kim M.K.M."/>
        </authorList>
    </citation>
    <scope>NUCLEOTIDE SEQUENCE [LARGE SCALE GENOMIC DNA]</scope>
    <source>
        <strain evidence="29 30">17J68-15</strain>
    </source>
</reference>
<dbReference type="InterPro" id="IPR001048">
    <property type="entry name" value="Asp/Glu/Uridylate_kinase"/>
</dbReference>
<evidence type="ECO:0000313" key="29">
    <source>
        <dbReference type="EMBL" id="TCZ68321.1"/>
    </source>
</evidence>
<evidence type="ECO:0000256" key="14">
    <source>
        <dbReference type="ARBA" id="ARBA00022741"/>
    </source>
</evidence>
<dbReference type="GO" id="GO:0005524">
    <property type="term" value="F:ATP binding"/>
    <property type="evidence" value="ECO:0007669"/>
    <property type="project" value="UniProtKB-KW"/>
</dbReference>
<dbReference type="InterPro" id="IPR005106">
    <property type="entry name" value="Asp/hSer_DH_NAD-bd"/>
</dbReference>
<keyword evidence="21" id="KW-0457">Lysine biosynthesis</keyword>
<evidence type="ECO:0000256" key="11">
    <source>
        <dbReference type="ARBA" id="ARBA00022679"/>
    </source>
</evidence>
<evidence type="ECO:0000256" key="25">
    <source>
        <dbReference type="ARBA" id="ARBA00048561"/>
    </source>
</evidence>
<dbReference type="InterPro" id="IPR042199">
    <property type="entry name" value="AsparK_Bifunc_asparK/hSer_DH"/>
</dbReference>
<organism evidence="29 30">
    <name type="scientific">Flaviaesturariibacter aridisoli</name>
    <dbReference type="NCBI Taxonomy" id="2545761"/>
    <lineage>
        <taxon>Bacteria</taxon>
        <taxon>Pseudomonadati</taxon>
        <taxon>Bacteroidota</taxon>
        <taxon>Chitinophagia</taxon>
        <taxon>Chitinophagales</taxon>
        <taxon>Chitinophagaceae</taxon>
        <taxon>Flaviaestuariibacter</taxon>
    </lineage>
</organism>
<evidence type="ECO:0000256" key="17">
    <source>
        <dbReference type="ARBA" id="ARBA00022857"/>
    </source>
</evidence>
<keyword evidence="17" id="KW-0521">NADP</keyword>
<protein>
    <submittedName>
        <fullName evidence="29">Bifunctional aspartate kinase/homoserine dehydrogenase I</fullName>
        <ecNumber evidence="29">1.1.1.3</ecNumber>
        <ecNumber evidence="29">2.7.2.4</ecNumber>
    </submittedName>
</protein>
<comment type="function">
    <text evidence="24">Bifunctional aspartate kinase and homoserine dehydrogenase that catalyzes the first and the third steps toward the synthesis of lysine, methionine and threonine from aspartate.</text>
</comment>
<evidence type="ECO:0000256" key="6">
    <source>
        <dbReference type="ARBA" id="ARBA00005139"/>
    </source>
</evidence>
<gene>
    <name evidence="29" type="primary">thrA</name>
    <name evidence="29" type="ORF">E0486_14090</name>
</gene>
<comment type="pathway">
    <text evidence="4">Amino-acid biosynthesis; L-threonine biosynthesis; L-threonine from L-aspartate: step 3/5.</text>
</comment>
<comment type="pathway">
    <text evidence="3">Amino-acid biosynthesis; L-methionine biosynthesis via de novo pathway; L-homoserine from L-aspartate: step 1/3.</text>
</comment>
<dbReference type="InterPro" id="IPR036393">
    <property type="entry name" value="AceGlu_kinase-like_sf"/>
</dbReference>
<dbReference type="UniPathway" id="UPA00051">
    <property type="reaction ID" value="UER00462"/>
</dbReference>
<dbReference type="Pfam" id="PF00742">
    <property type="entry name" value="Homoserine_dh"/>
    <property type="match status" value="1"/>
</dbReference>
<evidence type="ECO:0000256" key="19">
    <source>
        <dbReference type="ARBA" id="ARBA00023027"/>
    </source>
</evidence>
<comment type="catalytic activity">
    <reaction evidence="26">
        <text>L-homoserine + NADP(+) = L-aspartate 4-semialdehyde + NADPH + H(+)</text>
        <dbReference type="Rhea" id="RHEA:15761"/>
        <dbReference type="ChEBI" id="CHEBI:15378"/>
        <dbReference type="ChEBI" id="CHEBI:57476"/>
        <dbReference type="ChEBI" id="CHEBI:57783"/>
        <dbReference type="ChEBI" id="CHEBI:58349"/>
        <dbReference type="ChEBI" id="CHEBI:537519"/>
        <dbReference type="EC" id="1.1.1.3"/>
    </reaction>
    <physiologicalReaction direction="right-to-left" evidence="26">
        <dbReference type="Rhea" id="RHEA:15763"/>
    </physiologicalReaction>
</comment>
<evidence type="ECO:0000256" key="1">
    <source>
        <dbReference type="ARBA" id="ARBA00001920"/>
    </source>
</evidence>
<evidence type="ECO:0000256" key="23">
    <source>
        <dbReference type="ARBA" id="ARBA00023268"/>
    </source>
</evidence>
<dbReference type="InterPro" id="IPR001341">
    <property type="entry name" value="Asp_kinase"/>
</dbReference>
<dbReference type="GO" id="GO:0009086">
    <property type="term" value="P:methionine biosynthetic process"/>
    <property type="evidence" value="ECO:0007669"/>
    <property type="project" value="UniProtKB-KW"/>
</dbReference>
<dbReference type="Gene3D" id="3.40.50.720">
    <property type="entry name" value="NAD(P)-binding Rossmann-like Domain"/>
    <property type="match status" value="1"/>
</dbReference>
<dbReference type="Pfam" id="PF22468">
    <property type="entry name" value="ACT_9"/>
    <property type="match status" value="2"/>
</dbReference>
<sequence>MYVLKFGGTSMGSVSAIRRVAALVQEYSLRRRVVVVLSAMSGVTDDLLRLARQATAQDAAWDATLRALEERHREAWAELVDDPAALPLDAEFSALRTLCQGISLLGECSPRTTDRVAAFGELLSSRLFAAHLSSRIATEWADSRRLIRTDSQFGQAHVNFAVTDALLQSYFEKSSMQVYVLPGFIGANEAGETTTLGRGGSDYTAAIIGAALPGAEVEIWTDVPGMMTADPRLVPGARTIAALSFQEAMELSHFGAKVLYPPAVQPLMKKQRAVRIRNTFAPEAEGTLIHAQALADKTIIRGISSITGIALISLEGSGMVGIPGFSHRLFGALARRLINVILITQASSEHTICVAIDGSAADAAVRAVEEEFRVEIREGSIEPLQCETGLAIVALVGDHMKNHTGISGRKFGALGRNGINIRGIAQGSSERNISTVIGGADVRKAINVLHEAFFETEYKQVNLFIAGTGNVGKRLLAQLAQQQQWLQQRLRLQLRVVGLANSRRMAFAEGGLDLARWEESLAEGELMDVRAYREKAIALNLRNAVFVDVTAQEAVAGLYEGFLERSIPVVACNKIAASASFSRYETLKNLSREYGAPFFFETNVGAGLPVIGTLGDLMSSGDQVHRIEAVLSGTLNYVFNHYDGSRPFAAVVREAQEQGYTEPDPRLDLGGTDVARKILILARESGATLEFDAIRNTPFLPASCMQGSIDDFYRELEKQEAHFRSLLEEARTAGKRLKYVATFEDGKAAVGLQAIDPQHDFYHLYGKDNVVRFFTNRYNGQPLVVKGAGAGAEVTASGIFADIIKTART</sequence>
<evidence type="ECO:0000313" key="30">
    <source>
        <dbReference type="Proteomes" id="UP000295164"/>
    </source>
</evidence>
<dbReference type="PANTHER" id="PTHR43070">
    <property type="match status" value="1"/>
</dbReference>
<accession>A0A4R4E180</accession>
<comment type="pathway">
    <text evidence="2">Amino-acid biosynthesis; L-lysine biosynthesis via DAP pathway; (S)-tetrahydrodipicolinate from L-aspartate: step 1/4.</text>
</comment>
<dbReference type="SUPFAM" id="SSF51735">
    <property type="entry name" value="NAD(P)-binding Rossmann-fold domains"/>
    <property type="match status" value="1"/>
</dbReference>
<comment type="catalytic activity">
    <reaction evidence="25">
        <text>L-aspartate + ATP = 4-phospho-L-aspartate + ADP</text>
        <dbReference type="Rhea" id="RHEA:23776"/>
        <dbReference type="ChEBI" id="CHEBI:29991"/>
        <dbReference type="ChEBI" id="CHEBI:30616"/>
        <dbReference type="ChEBI" id="CHEBI:57535"/>
        <dbReference type="ChEBI" id="CHEBI:456216"/>
        <dbReference type="EC" id="2.7.2.4"/>
    </reaction>
    <physiologicalReaction direction="left-to-right" evidence="25">
        <dbReference type="Rhea" id="RHEA:23777"/>
    </physiologicalReaction>
</comment>
<dbReference type="SUPFAM" id="SSF55347">
    <property type="entry name" value="Glyceraldehyde-3-phosphate dehydrogenase-like, C-terminal domain"/>
    <property type="match status" value="1"/>
</dbReference>
<evidence type="ECO:0000256" key="5">
    <source>
        <dbReference type="ARBA" id="ARBA00005062"/>
    </source>
</evidence>
<dbReference type="SUPFAM" id="SSF53633">
    <property type="entry name" value="Carbamate kinase-like"/>
    <property type="match status" value="1"/>
</dbReference>
<keyword evidence="16" id="KW-0067">ATP-binding</keyword>
<dbReference type="AlphaFoldDB" id="A0A4R4E180"/>
<dbReference type="Gene3D" id="3.40.1160.10">
    <property type="entry name" value="Acetylglutamate kinase-like"/>
    <property type="match status" value="1"/>
</dbReference>
<dbReference type="Pfam" id="PF00696">
    <property type="entry name" value="AA_kinase"/>
    <property type="match status" value="1"/>
</dbReference>
<dbReference type="Gene3D" id="3.30.2130.10">
    <property type="entry name" value="VC0802-like"/>
    <property type="match status" value="1"/>
</dbReference>
<keyword evidence="30" id="KW-1185">Reference proteome</keyword>
<dbReference type="FunFam" id="3.30.360.10:FF:000006">
    <property type="entry name" value="Bifunctional aspartokinase/homoserine dehydrogenase"/>
    <property type="match status" value="1"/>
</dbReference>
<keyword evidence="11 29" id="KW-0808">Transferase</keyword>
<evidence type="ECO:0000256" key="26">
    <source>
        <dbReference type="ARBA" id="ARBA00048841"/>
    </source>
</evidence>
<dbReference type="RefSeq" id="WP_131852886.1">
    <property type="nucleotide sequence ID" value="NZ_SKFH01000028.1"/>
</dbReference>
<keyword evidence="10" id="KW-0028">Amino-acid biosynthesis</keyword>